<protein>
    <submittedName>
        <fullName evidence="1">Uncharacterized protein</fullName>
    </submittedName>
</protein>
<sequence length="47" mass="5195">MAAGTREATLHWLLTRLKTRLPEVTVCVKNHAATNSYALYLSASYDG</sequence>
<dbReference type="EMBL" id="VSRR010085746">
    <property type="protein sequence ID" value="MPC90845.1"/>
    <property type="molecule type" value="Genomic_DNA"/>
</dbReference>
<evidence type="ECO:0000313" key="2">
    <source>
        <dbReference type="Proteomes" id="UP000324222"/>
    </source>
</evidence>
<dbReference type="AlphaFoldDB" id="A0A5B7J844"/>
<dbReference type="OrthoDB" id="296386at2759"/>
<accession>A0A5B7J844</accession>
<gene>
    <name evidence="1" type="ORF">E2C01_085848</name>
</gene>
<organism evidence="1 2">
    <name type="scientific">Portunus trituberculatus</name>
    <name type="common">Swimming crab</name>
    <name type="synonym">Neptunus trituberculatus</name>
    <dbReference type="NCBI Taxonomy" id="210409"/>
    <lineage>
        <taxon>Eukaryota</taxon>
        <taxon>Metazoa</taxon>
        <taxon>Ecdysozoa</taxon>
        <taxon>Arthropoda</taxon>
        <taxon>Crustacea</taxon>
        <taxon>Multicrustacea</taxon>
        <taxon>Malacostraca</taxon>
        <taxon>Eumalacostraca</taxon>
        <taxon>Eucarida</taxon>
        <taxon>Decapoda</taxon>
        <taxon>Pleocyemata</taxon>
        <taxon>Brachyura</taxon>
        <taxon>Eubrachyura</taxon>
        <taxon>Portunoidea</taxon>
        <taxon>Portunidae</taxon>
        <taxon>Portuninae</taxon>
        <taxon>Portunus</taxon>
    </lineage>
</organism>
<evidence type="ECO:0000313" key="1">
    <source>
        <dbReference type="EMBL" id="MPC90845.1"/>
    </source>
</evidence>
<dbReference type="Proteomes" id="UP000324222">
    <property type="component" value="Unassembled WGS sequence"/>
</dbReference>
<name>A0A5B7J844_PORTR</name>
<comment type="caution">
    <text evidence="1">The sequence shown here is derived from an EMBL/GenBank/DDBJ whole genome shotgun (WGS) entry which is preliminary data.</text>
</comment>
<keyword evidence="2" id="KW-1185">Reference proteome</keyword>
<reference evidence="1 2" key="1">
    <citation type="submission" date="2019-05" db="EMBL/GenBank/DDBJ databases">
        <title>Another draft genome of Portunus trituberculatus and its Hox gene families provides insights of decapod evolution.</title>
        <authorList>
            <person name="Jeong J.-H."/>
            <person name="Song I."/>
            <person name="Kim S."/>
            <person name="Choi T."/>
            <person name="Kim D."/>
            <person name="Ryu S."/>
            <person name="Kim W."/>
        </authorList>
    </citation>
    <scope>NUCLEOTIDE SEQUENCE [LARGE SCALE GENOMIC DNA]</scope>
    <source>
        <tissue evidence="1">Muscle</tissue>
    </source>
</reference>
<proteinExistence type="predicted"/>